<comment type="subunit">
    <text evidence="2">Tetramer of two alpha and two beta subunits.</text>
</comment>
<comment type="similarity">
    <text evidence="1 2">Belongs to the casein kinase 2 subunit beta family.</text>
</comment>
<sequence length="344" mass="40507">MVRVGAEMVFSLKDITITDDDIDKIIAKGEEATTELDTKMKKFMKDAIKFKVDETSEYYDFDDDKKFLFDLILPAELYDFDDDKVEYLATQLLYVDIVELAVDGGFFVDINLFKANKHNAIEIARNHKSVVGTFKDDSEITAKEGLADDDANLVIKLKFLTYKFLYGELVERAKEKEEKEAKKRQCLADEFTKVLQTCKAIEEDSLRREIFEEYIAHLQEKAKEKERKREEKRYMYFFHNYDWVFNDCGNEFFCEVDDEYFHGDFNLCGLSSQVPYYDYALDLILHIESSHGDIFTEEQNELVESAAEMLYASMFRLPFLYFCGFNVVSTLNHYRKAFQLCFEW</sequence>
<dbReference type="InterPro" id="IPR016149">
    <property type="entry name" value="Casein_kin_II_reg-sub_N"/>
</dbReference>
<dbReference type="Proteomes" id="UP001159364">
    <property type="component" value="Linkage Group LG09"/>
</dbReference>
<dbReference type="SUPFAM" id="SSF57798">
    <property type="entry name" value="Casein kinase II beta subunit"/>
    <property type="match status" value="1"/>
</dbReference>
<organism evidence="4 5">
    <name type="scientific">Erythroxylum novogranatense</name>
    <dbReference type="NCBI Taxonomy" id="1862640"/>
    <lineage>
        <taxon>Eukaryota</taxon>
        <taxon>Viridiplantae</taxon>
        <taxon>Streptophyta</taxon>
        <taxon>Embryophyta</taxon>
        <taxon>Tracheophyta</taxon>
        <taxon>Spermatophyta</taxon>
        <taxon>Magnoliopsida</taxon>
        <taxon>eudicotyledons</taxon>
        <taxon>Gunneridae</taxon>
        <taxon>Pentapetalae</taxon>
        <taxon>rosids</taxon>
        <taxon>fabids</taxon>
        <taxon>Malpighiales</taxon>
        <taxon>Erythroxylaceae</taxon>
        <taxon>Erythroxylum</taxon>
    </lineage>
</organism>
<comment type="function">
    <text evidence="2">Plays a complex role in regulating the basal catalytic activity of the alpha subunit.</text>
</comment>
<dbReference type="InterPro" id="IPR000704">
    <property type="entry name" value="Casein_kinase_II_reg-sub"/>
</dbReference>
<dbReference type="InterPro" id="IPR035991">
    <property type="entry name" value="Casein_kinase_II_beta-like"/>
</dbReference>
<dbReference type="GO" id="GO:0005737">
    <property type="term" value="C:cytoplasm"/>
    <property type="evidence" value="ECO:0007669"/>
    <property type="project" value="TreeGrafter"/>
</dbReference>
<dbReference type="GO" id="GO:0005956">
    <property type="term" value="C:protein kinase CK2 complex"/>
    <property type="evidence" value="ECO:0007669"/>
    <property type="project" value="UniProtKB-UniRule"/>
</dbReference>
<evidence type="ECO:0000256" key="2">
    <source>
        <dbReference type="RuleBase" id="RU361268"/>
    </source>
</evidence>
<name>A0AAV8SSV8_9ROSI</name>
<dbReference type="Gene3D" id="1.10.1820.10">
    <property type="entry name" value="protein kinase ck2 holoenzyme, chain C, domain 1"/>
    <property type="match status" value="1"/>
</dbReference>
<dbReference type="EMBL" id="JAIWQS010000009">
    <property type="protein sequence ID" value="KAJ8755153.1"/>
    <property type="molecule type" value="Genomic_DNA"/>
</dbReference>
<dbReference type="SMART" id="SM01085">
    <property type="entry name" value="CK_II_beta"/>
    <property type="match status" value="1"/>
</dbReference>
<comment type="caution">
    <text evidence="4">The sequence shown here is derived from an EMBL/GenBank/DDBJ whole genome shotgun (WGS) entry which is preliminary data.</text>
</comment>
<evidence type="ECO:0000313" key="4">
    <source>
        <dbReference type="EMBL" id="KAJ8755153.1"/>
    </source>
</evidence>
<accession>A0AAV8SSV8</accession>
<dbReference type="Pfam" id="PF01214">
    <property type="entry name" value="CK_II_beta"/>
    <property type="match status" value="1"/>
</dbReference>
<evidence type="ECO:0000313" key="5">
    <source>
        <dbReference type="Proteomes" id="UP001159364"/>
    </source>
</evidence>
<reference evidence="4 5" key="1">
    <citation type="submission" date="2021-09" db="EMBL/GenBank/DDBJ databases">
        <title>Genomic insights and catalytic innovation underlie evolution of tropane alkaloids biosynthesis.</title>
        <authorList>
            <person name="Wang Y.-J."/>
            <person name="Tian T."/>
            <person name="Huang J.-P."/>
            <person name="Huang S.-X."/>
        </authorList>
    </citation>
    <scope>NUCLEOTIDE SEQUENCE [LARGE SCALE GENOMIC DNA]</scope>
    <source>
        <strain evidence="4">KIB-2018</strain>
        <tissue evidence="4">Leaf</tissue>
    </source>
</reference>
<protein>
    <recommendedName>
        <fullName evidence="2">Casein kinase II subunit beta</fullName>
        <shortName evidence="2">CK II beta</shortName>
    </recommendedName>
</protein>
<dbReference type="PANTHER" id="PTHR11740:SF0">
    <property type="entry name" value="CASEIN KINASE II SUBUNIT BETA"/>
    <property type="match status" value="1"/>
</dbReference>
<dbReference type="PANTHER" id="PTHR11740">
    <property type="entry name" value="CASEIN KINASE II SUBUNIT BETA"/>
    <property type="match status" value="1"/>
</dbReference>
<evidence type="ECO:0000256" key="3">
    <source>
        <dbReference type="SAM" id="Coils"/>
    </source>
</evidence>
<dbReference type="GO" id="GO:0019887">
    <property type="term" value="F:protein kinase regulator activity"/>
    <property type="evidence" value="ECO:0007669"/>
    <property type="project" value="InterPro"/>
</dbReference>
<evidence type="ECO:0000256" key="1">
    <source>
        <dbReference type="ARBA" id="ARBA00006941"/>
    </source>
</evidence>
<gene>
    <name evidence="4" type="ORF">K2173_018951</name>
</gene>
<keyword evidence="3" id="KW-0175">Coiled coil</keyword>
<keyword evidence="5" id="KW-1185">Reference proteome</keyword>
<proteinExistence type="inferred from homology"/>
<feature type="coiled-coil region" evidence="3">
    <location>
        <begin position="170"/>
        <end position="235"/>
    </location>
</feature>
<dbReference type="AlphaFoldDB" id="A0AAV8SSV8"/>